<proteinExistence type="predicted"/>
<feature type="region of interest" description="Disordered" evidence="1">
    <location>
        <begin position="59"/>
        <end position="95"/>
    </location>
</feature>
<evidence type="ECO:0000313" key="3">
    <source>
        <dbReference type="Proteomes" id="UP000287651"/>
    </source>
</evidence>
<reference evidence="2 3" key="1">
    <citation type="journal article" date="2014" name="Agronomy (Basel)">
        <title>A Draft Genome Sequence for Ensete ventricosum, the Drought-Tolerant Tree Against Hunger.</title>
        <authorList>
            <person name="Harrison J."/>
            <person name="Moore K.A."/>
            <person name="Paszkiewicz K."/>
            <person name="Jones T."/>
            <person name="Grant M."/>
            <person name="Ambacheew D."/>
            <person name="Muzemil S."/>
            <person name="Studholme D.J."/>
        </authorList>
    </citation>
    <scope>NUCLEOTIDE SEQUENCE [LARGE SCALE GENOMIC DNA]</scope>
</reference>
<feature type="compositionally biased region" description="Low complexity" evidence="1">
    <location>
        <begin position="61"/>
        <end position="90"/>
    </location>
</feature>
<accession>A0A426YKQ3</accession>
<evidence type="ECO:0000313" key="2">
    <source>
        <dbReference type="EMBL" id="RRT52247.1"/>
    </source>
</evidence>
<protein>
    <submittedName>
        <fullName evidence="2">Uncharacterized protein</fullName>
    </submittedName>
</protein>
<comment type="caution">
    <text evidence="2">The sequence shown here is derived from an EMBL/GenBank/DDBJ whole genome shotgun (WGS) entry which is preliminary data.</text>
</comment>
<gene>
    <name evidence="2" type="ORF">B296_00026721</name>
</gene>
<dbReference type="EMBL" id="AMZH03011774">
    <property type="protein sequence ID" value="RRT52247.1"/>
    <property type="molecule type" value="Genomic_DNA"/>
</dbReference>
<evidence type="ECO:0000256" key="1">
    <source>
        <dbReference type="SAM" id="MobiDB-lite"/>
    </source>
</evidence>
<dbReference type="Proteomes" id="UP000287651">
    <property type="component" value="Unassembled WGS sequence"/>
</dbReference>
<organism evidence="2 3">
    <name type="scientific">Ensete ventricosum</name>
    <name type="common">Abyssinian banana</name>
    <name type="synonym">Musa ensete</name>
    <dbReference type="NCBI Taxonomy" id="4639"/>
    <lineage>
        <taxon>Eukaryota</taxon>
        <taxon>Viridiplantae</taxon>
        <taxon>Streptophyta</taxon>
        <taxon>Embryophyta</taxon>
        <taxon>Tracheophyta</taxon>
        <taxon>Spermatophyta</taxon>
        <taxon>Magnoliopsida</taxon>
        <taxon>Liliopsida</taxon>
        <taxon>Zingiberales</taxon>
        <taxon>Musaceae</taxon>
        <taxon>Ensete</taxon>
    </lineage>
</organism>
<name>A0A426YKQ3_ENSVE</name>
<dbReference type="AlphaFoldDB" id="A0A426YKQ3"/>
<sequence>MGIDPCTHKAKSDALVSADGHSKSAANLSHMAQWESARLEAEARLVRESKLRAASNSTILQQHQEQPQHQMGSSSSSSSTTALPPALLASKPGAHPGPPPCLDVLRAWHGVWPAKPALERVDLESPTSTLSFAAAGVGLVDGNAAAVRHQGGENLEPESAEWKCLAKDRMDSFAGFSVDAFGGEAPWLPEPYTSQEGCAWGQFGSGLTGLLLGDSGRTHGVLGKEKEVSKALLLLLLAPPSSHDLLQQEAVKMVEAGLSFCTITITGGFSTTAE</sequence>